<sequence>MELNPIFPFEPISSDIVPNGPEWISQIKWDGVRILTYFDGKEVKLFNRKLNDRTTIFPELTDIKSYCTAQSIILDGEVIALDQNGNPSFHEVMRRDGIRRMDRIDSAIGAVPIFYMIFDILFYNGEWVTQLSLEQRQNILLEAIQPNKQIQLVPNNTDGVALFEVAKQHNLEGIVCKNLNSKYLINGKHNAWQKIKNYKDVIAVIGGVTYRSGIVNSILVGLYDENSELVFIGHVGTGKLTKSEWKDLTTVINTIKIENNPFSSQPKRIKEIQWIQPLLTVKVQFIEWTEGHSLRQPSIQAFIEKDPKECTLTD</sequence>
<dbReference type="InterPro" id="IPR050191">
    <property type="entry name" value="ATP-dep_DNA_ligase"/>
</dbReference>
<dbReference type="NCBIfam" id="TIGR02779">
    <property type="entry name" value="NHEJ_ligase_lig"/>
    <property type="match status" value="1"/>
</dbReference>
<evidence type="ECO:0000256" key="2">
    <source>
        <dbReference type="ARBA" id="ARBA00012727"/>
    </source>
</evidence>
<dbReference type="Gene3D" id="2.40.50.140">
    <property type="entry name" value="Nucleic acid-binding proteins"/>
    <property type="match status" value="1"/>
</dbReference>
<accession>A0ABX2ZM99</accession>
<reference evidence="6 7" key="1">
    <citation type="submission" date="2016-07" db="EMBL/GenBank/DDBJ databases">
        <authorList>
            <person name="Townsley L."/>
            <person name="Shank E.A."/>
        </authorList>
    </citation>
    <scope>NUCLEOTIDE SEQUENCE [LARGE SCALE GENOMIC DNA]</scope>
    <source>
        <strain evidence="6 7">CH01</strain>
    </source>
</reference>
<organism evidence="6 7">
    <name type="scientific">Gottfriedia luciferensis</name>
    <dbReference type="NCBI Taxonomy" id="178774"/>
    <lineage>
        <taxon>Bacteria</taxon>
        <taxon>Bacillati</taxon>
        <taxon>Bacillota</taxon>
        <taxon>Bacilli</taxon>
        <taxon>Bacillales</taxon>
        <taxon>Bacillaceae</taxon>
        <taxon>Gottfriedia</taxon>
    </lineage>
</organism>
<dbReference type="Pfam" id="PF04679">
    <property type="entry name" value="DNA_ligase_A_C"/>
    <property type="match status" value="1"/>
</dbReference>
<dbReference type="CDD" id="cd07906">
    <property type="entry name" value="Adenylation_DNA_ligase_LigD_LigC"/>
    <property type="match status" value="1"/>
</dbReference>
<dbReference type="PROSITE" id="PS50160">
    <property type="entry name" value="DNA_LIGASE_A3"/>
    <property type="match status" value="1"/>
</dbReference>
<dbReference type="InterPro" id="IPR012310">
    <property type="entry name" value="DNA_ligase_ATP-dep_cent"/>
</dbReference>
<dbReference type="Proteomes" id="UP000094580">
    <property type="component" value="Unassembled WGS sequence"/>
</dbReference>
<gene>
    <name evidence="6" type="ORF">BED47_10280</name>
</gene>
<evidence type="ECO:0000256" key="4">
    <source>
        <dbReference type="ARBA" id="ARBA00034003"/>
    </source>
</evidence>
<evidence type="ECO:0000313" key="6">
    <source>
        <dbReference type="EMBL" id="ODG90827.1"/>
    </source>
</evidence>
<protein>
    <recommendedName>
        <fullName evidence="2">DNA ligase (ATP)</fullName>
        <ecNumber evidence="2">6.5.1.1</ecNumber>
    </recommendedName>
</protein>
<dbReference type="GO" id="GO:0016874">
    <property type="term" value="F:ligase activity"/>
    <property type="evidence" value="ECO:0007669"/>
    <property type="project" value="UniProtKB-KW"/>
</dbReference>
<dbReference type="PROSITE" id="PS00697">
    <property type="entry name" value="DNA_LIGASE_A1"/>
    <property type="match status" value="1"/>
</dbReference>
<evidence type="ECO:0000259" key="5">
    <source>
        <dbReference type="PROSITE" id="PS50160"/>
    </source>
</evidence>
<evidence type="ECO:0000313" key="7">
    <source>
        <dbReference type="Proteomes" id="UP000094580"/>
    </source>
</evidence>
<dbReference type="InterPro" id="IPR014146">
    <property type="entry name" value="LigD_ligase_dom"/>
</dbReference>
<dbReference type="Gene3D" id="3.30.470.30">
    <property type="entry name" value="DNA ligase/mRNA capping enzyme"/>
    <property type="match status" value="1"/>
</dbReference>
<dbReference type="Pfam" id="PF01068">
    <property type="entry name" value="DNA_ligase_A_M"/>
    <property type="match status" value="1"/>
</dbReference>
<comment type="caution">
    <text evidence="6">The sequence shown here is derived from an EMBL/GenBank/DDBJ whole genome shotgun (WGS) entry which is preliminary data.</text>
</comment>
<dbReference type="CDD" id="cd07971">
    <property type="entry name" value="OBF_DNA_ligase_LigD"/>
    <property type="match status" value="1"/>
</dbReference>
<proteinExistence type="inferred from homology"/>
<dbReference type="RefSeq" id="WP_069034691.1">
    <property type="nucleotide sequence ID" value="NZ_MDKC01000033.1"/>
</dbReference>
<comment type="catalytic activity">
    <reaction evidence="4">
        <text>ATP + (deoxyribonucleotide)n-3'-hydroxyl + 5'-phospho-(deoxyribonucleotide)m = (deoxyribonucleotide)n+m + AMP + diphosphate.</text>
        <dbReference type="EC" id="6.5.1.1"/>
    </reaction>
</comment>
<feature type="domain" description="ATP-dependent DNA ligase family profile" evidence="5">
    <location>
        <begin position="106"/>
        <end position="239"/>
    </location>
</feature>
<dbReference type="InterPro" id="IPR012340">
    <property type="entry name" value="NA-bd_OB-fold"/>
</dbReference>
<dbReference type="SUPFAM" id="SSF56091">
    <property type="entry name" value="DNA ligase/mRNA capping enzyme, catalytic domain"/>
    <property type="match status" value="1"/>
</dbReference>
<name>A0ABX2ZM99_9BACI</name>
<dbReference type="EC" id="6.5.1.1" evidence="2"/>
<comment type="similarity">
    <text evidence="1">Belongs to the ATP-dependent DNA ligase family.</text>
</comment>
<evidence type="ECO:0000256" key="1">
    <source>
        <dbReference type="ARBA" id="ARBA00007572"/>
    </source>
</evidence>
<evidence type="ECO:0000256" key="3">
    <source>
        <dbReference type="ARBA" id="ARBA00022598"/>
    </source>
</evidence>
<dbReference type="InterPro" id="IPR016059">
    <property type="entry name" value="DNA_ligase_ATP-dep_CS"/>
</dbReference>
<dbReference type="EMBL" id="MDKC01000033">
    <property type="protein sequence ID" value="ODG90827.1"/>
    <property type="molecule type" value="Genomic_DNA"/>
</dbReference>
<dbReference type="PANTHER" id="PTHR45674:SF4">
    <property type="entry name" value="DNA LIGASE 1"/>
    <property type="match status" value="1"/>
</dbReference>
<keyword evidence="3 6" id="KW-0436">Ligase</keyword>
<dbReference type="SUPFAM" id="SSF50249">
    <property type="entry name" value="Nucleic acid-binding proteins"/>
    <property type="match status" value="1"/>
</dbReference>
<dbReference type="InterPro" id="IPR012309">
    <property type="entry name" value="DNA_ligase_ATP-dep_C"/>
</dbReference>
<keyword evidence="7" id="KW-1185">Reference proteome</keyword>
<dbReference type="PANTHER" id="PTHR45674">
    <property type="entry name" value="DNA LIGASE 1/3 FAMILY MEMBER"/>
    <property type="match status" value="1"/>
</dbReference>